<dbReference type="SUPFAM" id="SSF53335">
    <property type="entry name" value="S-adenosyl-L-methionine-dependent methyltransferases"/>
    <property type="match status" value="1"/>
</dbReference>
<dbReference type="InterPro" id="IPR022642">
    <property type="entry name" value="CheR_C"/>
</dbReference>
<dbReference type="EMBL" id="FOTS01000017">
    <property type="protein sequence ID" value="SFL77690.1"/>
    <property type="molecule type" value="Genomic_DNA"/>
</dbReference>
<keyword evidence="4 7" id="KW-0808">Transferase</keyword>
<dbReference type="InterPro" id="IPR000780">
    <property type="entry name" value="CheR_MeTrfase"/>
</dbReference>
<dbReference type="InterPro" id="IPR022641">
    <property type="entry name" value="CheR_N"/>
</dbReference>
<dbReference type="InterPro" id="IPR050903">
    <property type="entry name" value="Bact_Chemotaxis_MeTrfase"/>
</dbReference>
<dbReference type="Gene3D" id="3.40.50.150">
    <property type="entry name" value="Vaccinia Virus protein VP39"/>
    <property type="match status" value="1"/>
</dbReference>
<dbReference type="STRING" id="1123291.SAMN04490355_101759"/>
<keyword evidence="3 7" id="KW-0489">Methyltransferase</keyword>
<feature type="domain" description="CheR-type methyltransferase" evidence="6">
    <location>
        <begin position="4"/>
        <end position="277"/>
    </location>
</feature>
<keyword evidence="8" id="KW-1185">Reference proteome</keyword>
<evidence type="ECO:0000256" key="2">
    <source>
        <dbReference type="ARBA" id="ARBA00012534"/>
    </source>
</evidence>
<dbReference type="Proteomes" id="UP000199520">
    <property type="component" value="Unassembled WGS sequence"/>
</dbReference>
<reference evidence="8" key="1">
    <citation type="submission" date="2016-10" db="EMBL/GenBank/DDBJ databases">
        <authorList>
            <person name="Varghese N."/>
            <person name="Submissions S."/>
        </authorList>
    </citation>
    <scope>NUCLEOTIDE SEQUENCE [LARGE SCALE GENOMIC DNA]</scope>
    <source>
        <strain evidence="8">DSM 13327</strain>
    </source>
</reference>
<evidence type="ECO:0000313" key="7">
    <source>
        <dbReference type="EMBL" id="SFL77690.1"/>
    </source>
</evidence>
<dbReference type="GO" id="GO:0032259">
    <property type="term" value="P:methylation"/>
    <property type="evidence" value="ECO:0007669"/>
    <property type="project" value="UniProtKB-KW"/>
</dbReference>
<evidence type="ECO:0000256" key="3">
    <source>
        <dbReference type="ARBA" id="ARBA00022603"/>
    </source>
</evidence>
<dbReference type="InterPro" id="IPR036804">
    <property type="entry name" value="CheR_N_sf"/>
</dbReference>
<protein>
    <recommendedName>
        <fullName evidence="2">protein-glutamate O-methyltransferase</fullName>
        <ecNumber evidence="2">2.1.1.80</ecNumber>
    </recommendedName>
</protein>
<dbReference type="InterPro" id="IPR026024">
    <property type="entry name" value="Chemotaxis_MeTrfase_CheR"/>
</dbReference>
<proteinExistence type="predicted"/>
<evidence type="ECO:0000256" key="4">
    <source>
        <dbReference type="ARBA" id="ARBA00022679"/>
    </source>
</evidence>
<dbReference type="Pfam" id="PF01739">
    <property type="entry name" value="CheR"/>
    <property type="match status" value="1"/>
</dbReference>
<evidence type="ECO:0000259" key="6">
    <source>
        <dbReference type="PROSITE" id="PS50123"/>
    </source>
</evidence>
<keyword evidence="5" id="KW-0949">S-adenosyl-L-methionine</keyword>
<dbReference type="Pfam" id="PF03705">
    <property type="entry name" value="CheR_N"/>
    <property type="match status" value="1"/>
</dbReference>
<organism evidence="7 8">
    <name type="scientific">Pelosinus propionicus DSM 13327</name>
    <dbReference type="NCBI Taxonomy" id="1123291"/>
    <lineage>
        <taxon>Bacteria</taxon>
        <taxon>Bacillati</taxon>
        <taxon>Bacillota</taxon>
        <taxon>Negativicutes</taxon>
        <taxon>Selenomonadales</taxon>
        <taxon>Sporomusaceae</taxon>
        <taxon>Pelosinus</taxon>
    </lineage>
</organism>
<dbReference type="AlphaFoldDB" id="A0A1I4KG05"/>
<dbReference type="SUPFAM" id="SSF47757">
    <property type="entry name" value="Chemotaxis receptor methyltransferase CheR, N-terminal domain"/>
    <property type="match status" value="1"/>
</dbReference>
<dbReference type="PRINTS" id="PR00996">
    <property type="entry name" value="CHERMTFRASE"/>
</dbReference>
<name>A0A1I4KG05_9FIRM</name>
<sequence length="277" mass="32612">MVLAGAMMIVITPKEFKTLTEYIQVNYGINLTRKKNLIEGRLSSILLEKGFTNFSDYLNYIFADKSKVEITILISKLTTNHTFFMREVEHFEFFKNKVLPYLKINVKQKDIRIWSAGCSTGEEPYTLAMIMGDYFVNEKLHWDTKILATDISAKALAAAEEGMYSTDSLDGIPRYWKSIYFKKMNEDCYQVTKELKQEIIFRMFNLMDDQFPFKKKFHSIFCRNVMIYFDHATKMRLIQKFYDFTEPGGYLFIGHSESISRNDTQYQYVMPAVYRKG</sequence>
<dbReference type="PROSITE" id="PS50123">
    <property type="entry name" value="CHER"/>
    <property type="match status" value="1"/>
</dbReference>
<dbReference type="SMART" id="SM00138">
    <property type="entry name" value="MeTrc"/>
    <property type="match status" value="1"/>
</dbReference>
<evidence type="ECO:0000256" key="5">
    <source>
        <dbReference type="ARBA" id="ARBA00022691"/>
    </source>
</evidence>
<dbReference type="Gene3D" id="1.10.155.10">
    <property type="entry name" value="Chemotaxis receptor methyltransferase CheR, N-terminal domain"/>
    <property type="match status" value="1"/>
</dbReference>
<gene>
    <name evidence="7" type="ORF">SAMN04490355_101759</name>
</gene>
<dbReference type="InterPro" id="IPR029063">
    <property type="entry name" value="SAM-dependent_MTases_sf"/>
</dbReference>
<dbReference type="EC" id="2.1.1.80" evidence="2"/>
<evidence type="ECO:0000313" key="8">
    <source>
        <dbReference type="Proteomes" id="UP000199520"/>
    </source>
</evidence>
<comment type="catalytic activity">
    <reaction evidence="1">
        <text>L-glutamyl-[protein] + S-adenosyl-L-methionine = [protein]-L-glutamate 5-O-methyl ester + S-adenosyl-L-homocysteine</text>
        <dbReference type="Rhea" id="RHEA:24452"/>
        <dbReference type="Rhea" id="RHEA-COMP:10208"/>
        <dbReference type="Rhea" id="RHEA-COMP:10311"/>
        <dbReference type="ChEBI" id="CHEBI:29973"/>
        <dbReference type="ChEBI" id="CHEBI:57856"/>
        <dbReference type="ChEBI" id="CHEBI:59789"/>
        <dbReference type="ChEBI" id="CHEBI:82795"/>
        <dbReference type="EC" id="2.1.1.80"/>
    </reaction>
</comment>
<dbReference type="PANTHER" id="PTHR24422">
    <property type="entry name" value="CHEMOTAXIS PROTEIN METHYLTRANSFERASE"/>
    <property type="match status" value="1"/>
</dbReference>
<evidence type="ECO:0000256" key="1">
    <source>
        <dbReference type="ARBA" id="ARBA00001541"/>
    </source>
</evidence>
<dbReference type="GO" id="GO:0008983">
    <property type="term" value="F:protein-glutamate O-methyltransferase activity"/>
    <property type="evidence" value="ECO:0007669"/>
    <property type="project" value="UniProtKB-EC"/>
</dbReference>
<accession>A0A1I4KG05</accession>
<dbReference type="PIRSF" id="PIRSF000410">
    <property type="entry name" value="CheR"/>
    <property type="match status" value="1"/>
</dbReference>
<dbReference type="PANTHER" id="PTHR24422:SF19">
    <property type="entry name" value="CHEMOTAXIS PROTEIN METHYLTRANSFERASE"/>
    <property type="match status" value="1"/>
</dbReference>